<dbReference type="SUPFAM" id="SSF52540">
    <property type="entry name" value="P-loop containing nucleoside triphosphate hydrolases"/>
    <property type="match status" value="1"/>
</dbReference>
<protein>
    <recommendedName>
        <fullName evidence="2">ABC transporter domain-containing protein</fullName>
    </recommendedName>
</protein>
<evidence type="ECO:0000256" key="1">
    <source>
        <dbReference type="ARBA" id="ARBA00022448"/>
    </source>
</evidence>
<dbReference type="AlphaFoldDB" id="A0A382LZF0"/>
<dbReference type="GO" id="GO:0016887">
    <property type="term" value="F:ATP hydrolysis activity"/>
    <property type="evidence" value="ECO:0007669"/>
    <property type="project" value="InterPro"/>
</dbReference>
<reference evidence="3" key="1">
    <citation type="submission" date="2018-05" db="EMBL/GenBank/DDBJ databases">
        <authorList>
            <person name="Lanie J.A."/>
            <person name="Ng W.-L."/>
            <person name="Kazmierczak K.M."/>
            <person name="Andrzejewski T.M."/>
            <person name="Davidsen T.M."/>
            <person name="Wayne K.J."/>
            <person name="Tettelin H."/>
            <person name="Glass J.I."/>
            <person name="Rusch D."/>
            <person name="Podicherti R."/>
            <person name="Tsui H.-C.T."/>
            <person name="Winkler M.E."/>
        </authorList>
    </citation>
    <scope>NUCLEOTIDE SEQUENCE</scope>
</reference>
<feature type="non-terminal residue" evidence="3">
    <location>
        <position position="128"/>
    </location>
</feature>
<dbReference type="InterPro" id="IPR027417">
    <property type="entry name" value="P-loop_NTPase"/>
</dbReference>
<feature type="domain" description="ABC transporter" evidence="2">
    <location>
        <begin position="35"/>
        <end position="116"/>
    </location>
</feature>
<sequence>MAIKKSDTAAEDITGDLAVETFGVSKSYGQVRAVDEISVKVESGQYFVLLGPSGGGKTTLLRLIGGFVRPDAGRVLLHGQEVSSLPPNKRSTSMVFQSYALFPHMSVEKNVSYGLKLLKLSAPEIAEK</sequence>
<dbReference type="Pfam" id="PF00005">
    <property type="entry name" value="ABC_tran"/>
    <property type="match status" value="1"/>
</dbReference>
<dbReference type="InterPro" id="IPR003439">
    <property type="entry name" value="ABC_transporter-like_ATP-bd"/>
</dbReference>
<dbReference type="Gene3D" id="3.40.50.300">
    <property type="entry name" value="P-loop containing nucleotide triphosphate hydrolases"/>
    <property type="match status" value="1"/>
</dbReference>
<proteinExistence type="predicted"/>
<evidence type="ECO:0000259" key="2">
    <source>
        <dbReference type="Pfam" id="PF00005"/>
    </source>
</evidence>
<evidence type="ECO:0000313" key="3">
    <source>
        <dbReference type="EMBL" id="SVC41943.1"/>
    </source>
</evidence>
<dbReference type="InterPro" id="IPR050093">
    <property type="entry name" value="ABC_SmlMolc_Importer"/>
</dbReference>
<gene>
    <name evidence="3" type="ORF">METZ01_LOCUS294797</name>
</gene>
<accession>A0A382LZF0</accession>
<name>A0A382LZF0_9ZZZZ</name>
<dbReference type="PANTHER" id="PTHR42781:SF4">
    <property type="entry name" value="SPERMIDINE_PUTRESCINE IMPORT ATP-BINDING PROTEIN POTA"/>
    <property type="match status" value="1"/>
</dbReference>
<organism evidence="3">
    <name type="scientific">marine metagenome</name>
    <dbReference type="NCBI Taxonomy" id="408172"/>
    <lineage>
        <taxon>unclassified sequences</taxon>
        <taxon>metagenomes</taxon>
        <taxon>ecological metagenomes</taxon>
    </lineage>
</organism>
<keyword evidence="1" id="KW-0813">Transport</keyword>
<dbReference type="EMBL" id="UINC01090205">
    <property type="protein sequence ID" value="SVC41943.1"/>
    <property type="molecule type" value="Genomic_DNA"/>
</dbReference>
<dbReference type="PANTHER" id="PTHR42781">
    <property type="entry name" value="SPERMIDINE/PUTRESCINE IMPORT ATP-BINDING PROTEIN POTA"/>
    <property type="match status" value="1"/>
</dbReference>
<dbReference type="GO" id="GO:0005524">
    <property type="term" value="F:ATP binding"/>
    <property type="evidence" value="ECO:0007669"/>
    <property type="project" value="InterPro"/>
</dbReference>